<accession>A0AAW2IGG9</accession>
<proteinExistence type="predicted"/>
<name>A0AAW2IGG9_9NEOP</name>
<evidence type="ECO:0008006" key="2">
    <source>
        <dbReference type="Google" id="ProtNLM"/>
    </source>
</evidence>
<protein>
    <recommendedName>
        <fullName evidence="2">Ribosomal protein L2</fullName>
    </recommendedName>
</protein>
<comment type="caution">
    <text evidence="1">The sequence shown here is derived from an EMBL/GenBank/DDBJ whole genome shotgun (WGS) entry which is preliminary data.</text>
</comment>
<sequence length="101" mass="11690">MALPRRPAAGARRRRIFQGSVRIGDGTLRRFGSHLSRSRQRRLLIRLSSRKVPHFFSIPRNPSPTQFFYRKPLEKVDLCLANTANQYSLYTGVSVLYKVQT</sequence>
<dbReference type="AlphaFoldDB" id="A0AAW2IGG9"/>
<organism evidence="1">
    <name type="scientific">Menopon gallinae</name>
    <name type="common">poultry shaft louse</name>
    <dbReference type="NCBI Taxonomy" id="328185"/>
    <lineage>
        <taxon>Eukaryota</taxon>
        <taxon>Metazoa</taxon>
        <taxon>Ecdysozoa</taxon>
        <taxon>Arthropoda</taxon>
        <taxon>Hexapoda</taxon>
        <taxon>Insecta</taxon>
        <taxon>Pterygota</taxon>
        <taxon>Neoptera</taxon>
        <taxon>Paraneoptera</taxon>
        <taxon>Psocodea</taxon>
        <taxon>Troctomorpha</taxon>
        <taxon>Phthiraptera</taxon>
        <taxon>Amblycera</taxon>
        <taxon>Menoponidae</taxon>
        <taxon>Menopon</taxon>
    </lineage>
</organism>
<reference evidence="1" key="1">
    <citation type="journal article" date="2024" name="Gigascience">
        <title>Chromosome-level genome of the poultry shaft louse Menopon gallinae provides insight into the host-switching and adaptive evolution of parasitic lice.</title>
        <authorList>
            <person name="Xu Y."/>
            <person name="Ma L."/>
            <person name="Liu S."/>
            <person name="Liang Y."/>
            <person name="Liu Q."/>
            <person name="He Z."/>
            <person name="Tian L."/>
            <person name="Duan Y."/>
            <person name="Cai W."/>
            <person name="Li H."/>
            <person name="Song F."/>
        </authorList>
    </citation>
    <scope>NUCLEOTIDE SEQUENCE</scope>
    <source>
        <strain evidence="1">Cailab_2023a</strain>
    </source>
</reference>
<dbReference type="EMBL" id="JARGDH010000001">
    <property type="protein sequence ID" value="KAL0280728.1"/>
    <property type="molecule type" value="Genomic_DNA"/>
</dbReference>
<evidence type="ECO:0000313" key="1">
    <source>
        <dbReference type="EMBL" id="KAL0280728.1"/>
    </source>
</evidence>
<gene>
    <name evidence="1" type="ORF">PYX00_001945</name>
</gene>